<feature type="compositionally biased region" description="Polar residues" evidence="1">
    <location>
        <begin position="73"/>
        <end position="82"/>
    </location>
</feature>
<dbReference type="Proteomes" id="UP001595457">
    <property type="component" value="Unassembled WGS sequence"/>
</dbReference>
<evidence type="ECO:0000256" key="1">
    <source>
        <dbReference type="SAM" id="MobiDB-lite"/>
    </source>
</evidence>
<dbReference type="RefSeq" id="WP_377816894.1">
    <property type="nucleotide sequence ID" value="NZ_JBHRSJ010000035.1"/>
</dbReference>
<dbReference type="EMBL" id="JBHRSJ010000035">
    <property type="protein sequence ID" value="MFC2974637.1"/>
    <property type="molecule type" value="Genomic_DNA"/>
</dbReference>
<evidence type="ECO:0000256" key="2">
    <source>
        <dbReference type="SAM" id="Phobius"/>
    </source>
</evidence>
<comment type="caution">
    <text evidence="3">The sequence shown here is derived from an EMBL/GenBank/DDBJ whole genome shotgun (WGS) entry which is preliminary data.</text>
</comment>
<proteinExistence type="predicted"/>
<organism evidence="3 4">
    <name type="scientific">Azotobacter bryophylli</name>
    <dbReference type="NCBI Taxonomy" id="1986537"/>
    <lineage>
        <taxon>Bacteria</taxon>
        <taxon>Pseudomonadati</taxon>
        <taxon>Pseudomonadota</taxon>
        <taxon>Gammaproteobacteria</taxon>
        <taxon>Pseudomonadales</taxon>
        <taxon>Pseudomonadaceae</taxon>
        <taxon>Azotobacter</taxon>
    </lineage>
</organism>
<reference evidence="4" key="1">
    <citation type="journal article" date="2019" name="Int. J. Syst. Evol. Microbiol.">
        <title>The Global Catalogue of Microorganisms (GCM) 10K type strain sequencing project: providing services to taxonomists for standard genome sequencing and annotation.</title>
        <authorList>
            <consortium name="The Broad Institute Genomics Platform"/>
            <consortium name="The Broad Institute Genome Sequencing Center for Infectious Disease"/>
            <person name="Wu L."/>
            <person name="Ma J."/>
        </authorList>
    </citation>
    <scope>NUCLEOTIDE SEQUENCE [LARGE SCALE GENOMIC DNA]</scope>
    <source>
        <strain evidence="4">KCTC 62195</strain>
    </source>
</reference>
<name>A0ABV7B1L4_9GAMM</name>
<gene>
    <name evidence="3" type="ORF">ACFOJE_20810</name>
</gene>
<sequence length="161" mass="18710">MARRRNPDSLSHILLRITLAAGFGLFMWFVVAKVITRTFTTMQEDMLARNRAAQTQVQAKMKEAQAQKPAQPHTIQQSQTMSPYEAQRAAEIEAQRTADLQRQIEQQRLKDAAWERFYIPPEACKHPESPTRFDVCSSREARFRKDFERRWADGEFAQPNA</sequence>
<feature type="region of interest" description="Disordered" evidence="1">
    <location>
        <begin position="60"/>
        <end position="99"/>
    </location>
</feature>
<keyword evidence="2" id="KW-1133">Transmembrane helix</keyword>
<accession>A0ABV7B1L4</accession>
<evidence type="ECO:0000313" key="3">
    <source>
        <dbReference type="EMBL" id="MFC2974637.1"/>
    </source>
</evidence>
<keyword evidence="4" id="KW-1185">Reference proteome</keyword>
<protein>
    <submittedName>
        <fullName evidence="3">Uncharacterized protein</fullName>
    </submittedName>
</protein>
<feature type="transmembrane region" description="Helical" evidence="2">
    <location>
        <begin position="12"/>
        <end position="31"/>
    </location>
</feature>
<keyword evidence="2" id="KW-0812">Transmembrane</keyword>
<evidence type="ECO:0000313" key="4">
    <source>
        <dbReference type="Proteomes" id="UP001595457"/>
    </source>
</evidence>
<keyword evidence="2" id="KW-0472">Membrane</keyword>